<dbReference type="PANTHER" id="PTHR13831">
    <property type="entry name" value="MEMBER OF THE HIR1 FAMILY OF WD-REPEAT PROTEINS"/>
    <property type="match status" value="1"/>
</dbReference>
<dbReference type="Pfam" id="PF07569">
    <property type="entry name" value="Hira"/>
    <property type="match status" value="1"/>
</dbReference>
<dbReference type="GO" id="GO:0000785">
    <property type="term" value="C:chromatin"/>
    <property type="evidence" value="ECO:0007669"/>
    <property type="project" value="TreeGrafter"/>
</dbReference>
<organism evidence="7 8">
    <name type="scientific">Mytilus edulis</name>
    <name type="common">Blue mussel</name>
    <dbReference type="NCBI Taxonomy" id="6550"/>
    <lineage>
        <taxon>Eukaryota</taxon>
        <taxon>Metazoa</taxon>
        <taxon>Spiralia</taxon>
        <taxon>Lophotrochozoa</taxon>
        <taxon>Mollusca</taxon>
        <taxon>Bivalvia</taxon>
        <taxon>Autobranchia</taxon>
        <taxon>Pteriomorphia</taxon>
        <taxon>Mytilida</taxon>
        <taxon>Mytiloidea</taxon>
        <taxon>Mytilidae</taxon>
        <taxon>Mytilinae</taxon>
        <taxon>Mytilus</taxon>
    </lineage>
</organism>
<evidence type="ECO:0000256" key="1">
    <source>
        <dbReference type="ARBA" id="ARBA00004123"/>
    </source>
</evidence>
<evidence type="ECO:0000256" key="2">
    <source>
        <dbReference type="ARBA" id="ARBA00022574"/>
    </source>
</evidence>
<dbReference type="GO" id="GO:0006338">
    <property type="term" value="P:chromatin remodeling"/>
    <property type="evidence" value="ECO:0007669"/>
    <property type="project" value="InterPro"/>
</dbReference>
<dbReference type="GO" id="GO:0006351">
    <property type="term" value="P:DNA-templated transcription"/>
    <property type="evidence" value="ECO:0007669"/>
    <property type="project" value="InterPro"/>
</dbReference>
<sequence length="410" mass="46133">MSELPTTSVKASRKEVAGVCRKICKVIQYLILILIIPPFLNYASIQKEVRELIPEKGSLYDVGWGQKMFKLCEGQGPPTVIFESPGGMTSDVWSLIYPQVAKIARVCVYDRAGLGFSERPLTNATEADGTDAKSNYKNKWFPFTVERMADDLYQLMTVNSQEPQPFILVGAELGALVSQFYAQMFEGSDHHSCTPPVLVDKPGPLASLASSSNRLGMQGGRIFSVDQSLQQVTTINHLESQMAASLSLQSGSEYKFWLQTYVRYLAKEGLETKIREVCDDLLGPVYKSKGSSSWDSYILVSHSYIKVKIDILSILPYKCSLTLRMIKSLPDNISVTVINGNYYDEQMPSYLNKAWAKSEQTLLTKHYPKANHIVINGADKHMLYRNPRAVIDPVSRIIRQYKNRMKTKQQ</sequence>
<evidence type="ECO:0000313" key="8">
    <source>
        <dbReference type="Proteomes" id="UP000683360"/>
    </source>
</evidence>
<dbReference type="PANTHER" id="PTHR13831:SF0">
    <property type="entry name" value="PROTEIN HIRA"/>
    <property type="match status" value="1"/>
</dbReference>
<reference evidence="7" key="1">
    <citation type="submission" date="2021-03" db="EMBL/GenBank/DDBJ databases">
        <authorList>
            <person name="Bekaert M."/>
        </authorList>
    </citation>
    <scope>NUCLEOTIDE SEQUENCE</scope>
</reference>
<dbReference type="Gene3D" id="3.40.50.1820">
    <property type="entry name" value="alpha/beta hydrolase"/>
    <property type="match status" value="1"/>
</dbReference>
<comment type="subcellular location">
    <subcellularLocation>
        <location evidence="1">Nucleus</location>
    </subcellularLocation>
</comment>
<evidence type="ECO:0000256" key="3">
    <source>
        <dbReference type="ARBA" id="ARBA00022737"/>
    </source>
</evidence>
<dbReference type="OrthoDB" id="294702at2759"/>
<accession>A0A8S3Q4A8</accession>
<dbReference type="SUPFAM" id="SSF53474">
    <property type="entry name" value="alpha/beta-Hydrolases"/>
    <property type="match status" value="1"/>
</dbReference>
<protein>
    <recommendedName>
        <fullName evidence="6">Protein HIRA-like C-terminal domain-containing protein</fullName>
    </recommendedName>
</protein>
<evidence type="ECO:0000313" key="7">
    <source>
        <dbReference type="EMBL" id="CAG2191201.1"/>
    </source>
</evidence>
<evidence type="ECO:0000256" key="4">
    <source>
        <dbReference type="ARBA" id="ARBA00022853"/>
    </source>
</evidence>
<dbReference type="InterPro" id="IPR029058">
    <property type="entry name" value="AB_hydrolase_fold"/>
</dbReference>
<dbReference type="GO" id="GO:0005634">
    <property type="term" value="C:nucleus"/>
    <property type="evidence" value="ECO:0007669"/>
    <property type="project" value="UniProtKB-SubCell"/>
</dbReference>
<dbReference type="Proteomes" id="UP000683360">
    <property type="component" value="Unassembled WGS sequence"/>
</dbReference>
<dbReference type="GO" id="GO:0031491">
    <property type="term" value="F:nucleosome binding"/>
    <property type="evidence" value="ECO:0007669"/>
    <property type="project" value="TreeGrafter"/>
</dbReference>
<keyword evidence="3" id="KW-0677">Repeat</keyword>
<feature type="domain" description="Protein HIRA-like C-terminal" evidence="6">
    <location>
        <begin position="169"/>
        <end position="281"/>
    </location>
</feature>
<keyword evidence="2" id="KW-0853">WD repeat</keyword>
<dbReference type="GO" id="GO:0006355">
    <property type="term" value="P:regulation of DNA-templated transcription"/>
    <property type="evidence" value="ECO:0007669"/>
    <property type="project" value="InterPro"/>
</dbReference>
<comment type="caution">
    <text evidence="7">The sequence shown here is derived from an EMBL/GenBank/DDBJ whole genome shotgun (WGS) entry which is preliminary data.</text>
</comment>
<dbReference type="GO" id="GO:0000417">
    <property type="term" value="C:HIR complex"/>
    <property type="evidence" value="ECO:0007669"/>
    <property type="project" value="TreeGrafter"/>
</dbReference>
<name>A0A8S3Q4A8_MYTED</name>
<keyword evidence="4" id="KW-0156">Chromatin regulator</keyword>
<proteinExistence type="predicted"/>
<dbReference type="InterPro" id="IPR031120">
    <property type="entry name" value="HIR1-like"/>
</dbReference>
<gene>
    <name evidence="7" type="ORF">MEDL_6437</name>
</gene>
<keyword evidence="8" id="KW-1185">Reference proteome</keyword>
<dbReference type="EMBL" id="CAJPWZ010000357">
    <property type="protein sequence ID" value="CAG2191201.1"/>
    <property type="molecule type" value="Genomic_DNA"/>
</dbReference>
<dbReference type="InterPro" id="IPR011494">
    <property type="entry name" value="HIRA-like_C"/>
</dbReference>
<keyword evidence="5" id="KW-0539">Nucleus</keyword>
<dbReference type="AlphaFoldDB" id="A0A8S3Q4A8"/>
<evidence type="ECO:0000256" key="5">
    <source>
        <dbReference type="ARBA" id="ARBA00023242"/>
    </source>
</evidence>
<evidence type="ECO:0000259" key="6">
    <source>
        <dbReference type="Pfam" id="PF07569"/>
    </source>
</evidence>